<dbReference type="PANTHER" id="PTHR33254">
    <property type="entry name" value="4-HYDROXY-4-METHYL-2-OXOGLUTARATE ALDOLASE 3-RELATED"/>
    <property type="match status" value="1"/>
</dbReference>
<dbReference type="RefSeq" id="XP_018985225.1">
    <property type="nucleotide sequence ID" value="XM_019128879.1"/>
</dbReference>
<sequence length="248" mass="26599">MSKVSTTKKVLQTLTQFTPCDVSDALVKFGDKSGGYFPNLTNYSSPSDGSSVSGKAFTVLYAPLSDPRPAVAFNYIDCIPSPADERILVIGLTPNLQTANAPYHTLTNALYGGLMSTRANYVKCRGSVVFGRIRDVSEHRSLGYPVWSYGVGSTAPKVSVKVVAVGEPIDVVMYDGVDGKQTQMRINDGDYIVADAVNGVVRIAEKAGLLEKVLEYMPRAVAADELVAEDIKQGVEAGKAQKARRANL</sequence>
<dbReference type="OrthoDB" id="1476984at2759"/>
<dbReference type="PANTHER" id="PTHR33254:SF28">
    <property type="entry name" value="4-HYDROXY-4-METHYL-2-OXOGLUTARATE ALDOLASE"/>
    <property type="match status" value="1"/>
</dbReference>
<evidence type="ECO:0000256" key="1">
    <source>
        <dbReference type="PIRSR" id="PIRSR605493-1"/>
    </source>
</evidence>
<dbReference type="GO" id="GO:0008948">
    <property type="term" value="F:oxaloacetate decarboxylase activity"/>
    <property type="evidence" value="ECO:0007669"/>
    <property type="project" value="TreeGrafter"/>
</dbReference>
<keyword evidence="3" id="KW-1185">Reference proteome</keyword>
<dbReference type="InterPro" id="IPR005493">
    <property type="entry name" value="RraA/RraA-like"/>
</dbReference>
<organism evidence="2 3">
    <name type="scientific">Babjeviella inositovora NRRL Y-12698</name>
    <dbReference type="NCBI Taxonomy" id="984486"/>
    <lineage>
        <taxon>Eukaryota</taxon>
        <taxon>Fungi</taxon>
        <taxon>Dikarya</taxon>
        <taxon>Ascomycota</taxon>
        <taxon>Saccharomycotina</taxon>
        <taxon>Pichiomycetes</taxon>
        <taxon>Serinales incertae sedis</taxon>
        <taxon>Babjeviella</taxon>
    </lineage>
</organism>
<name>A0A1E3QSI3_9ASCO</name>
<keyword evidence="1" id="KW-0460">Magnesium</keyword>
<dbReference type="GO" id="GO:0046872">
    <property type="term" value="F:metal ion binding"/>
    <property type="evidence" value="ECO:0007669"/>
    <property type="project" value="UniProtKB-KW"/>
</dbReference>
<gene>
    <name evidence="2" type="ORF">BABINDRAFT_161567</name>
</gene>
<dbReference type="Gene3D" id="3.50.30.40">
    <property type="entry name" value="Ribonuclease E inhibitor RraA/RraA-like"/>
    <property type="match status" value="1"/>
</dbReference>
<feature type="binding site" evidence="1">
    <location>
        <begin position="112"/>
        <end position="115"/>
    </location>
    <ligand>
        <name>substrate</name>
    </ligand>
</feature>
<dbReference type="InterPro" id="IPR036704">
    <property type="entry name" value="RraA/RraA-like_sf"/>
</dbReference>
<dbReference type="GeneID" id="30146732"/>
<feature type="binding site" evidence="1">
    <location>
        <position position="134"/>
    </location>
    <ligand>
        <name>substrate</name>
    </ligand>
</feature>
<dbReference type="Proteomes" id="UP000094336">
    <property type="component" value="Unassembled WGS sequence"/>
</dbReference>
<proteinExistence type="predicted"/>
<protein>
    <recommendedName>
        <fullName evidence="4">4-hydroxy-4-methyl-2-oxoglutarate aldolase</fullName>
    </recommendedName>
</protein>
<evidence type="ECO:0000313" key="2">
    <source>
        <dbReference type="EMBL" id="ODQ79897.1"/>
    </source>
</evidence>
<dbReference type="EMBL" id="KV454431">
    <property type="protein sequence ID" value="ODQ79897.1"/>
    <property type="molecule type" value="Genomic_DNA"/>
</dbReference>
<dbReference type="CDD" id="cd16841">
    <property type="entry name" value="RraA_family"/>
    <property type="match status" value="1"/>
</dbReference>
<dbReference type="GO" id="GO:0047443">
    <property type="term" value="F:4-hydroxy-4-methyl-2-oxoglutarate aldolase activity"/>
    <property type="evidence" value="ECO:0007669"/>
    <property type="project" value="TreeGrafter"/>
</dbReference>
<dbReference type="SUPFAM" id="SSF89562">
    <property type="entry name" value="RraA-like"/>
    <property type="match status" value="1"/>
</dbReference>
<accession>A0A1E3QSI3</accession>
<reference evidence="3" key="1">
    <citation type="submission" date="2016-05" db="EMBL/GenBank/DDBJ databases">
        <title>Comparative genomics of biotechnologically important yeasts.</title>
        <authorList>
            <consortium name="DOE Joint Genome Institute"/>
            <person name="Riley R."/>
            <person name="Haridas S."/>
            <person name="Wolfe K.H."/>
            <person name="Lopes M.R."/>
            <person name="Hittinger C.T."/>
            <person name="Goker M."/>
            <person name="Salamov A."/>
            <person name="Wisecaver J."/>
            <person name="Long T.M."/>
            <person name="Aerts A.L."/>
            <person name="Barry K."/>
            <person name="Choi C."/>
            <person name="Clum A."/>
            <person name="Coughlan A.Y."/>
            <person name="Deshpande S."/>
            <person name="Douglass A.P."/>
            <person name="Hanson S.J."/>
            <person name="Klenk H.-P."/>
            <person name="Labutti K."/>
            <person name="Lapidus A."/>
            <person name="Lindquist E."/>
            <person name="Lipzen A."/>
            <person name="Meier-Kolthoff J.P."/>
            <person name="Ohm R.A."/>
            <person name="Otillar R.P."/>
            <person name="Pangilinan J."/>
            <person name="Peng Y."/>
            <person name="Rokas A."/>
            <person name="Rosa C.A."/>
            <person name="Scheuner C."/>
            <person name="Sibirny A.A."/>
            <person name="Slot J.C."/>
            <person name="Stielow J.B."/>
            <person name="Sun H."/>
            <person name="Kurtzman C.P."/>
            <person name="Blackwell M."/>
            <person name="Grigoriev I.V."/>
            <person name="Jeffries T.W."/>
        </authorList>
    </citation>
    <scope>NUCLEOTIDE SEQUENCE [LARGE SCALE GENOMIC DNA]</scope>
    <source>
        <strain evidence="3">NRRL Y-12698</strain>
    </source>
</reference>
<feature type="binding site" evidence="1">
    <location>
        <position position="135"/>
    </location>
    <ligand>
        <name>Mg(2+)</name>
        <dbReference type="ChEBI" id="CHEBI:18420"/>
    </ligand>
</feature>
<dbReference type="STRING" id="984486.A0A1E3QSI3"/>
<dbReference type="Pfam" id="PF03737">
    <property type="entry name" value="RraA-like"/>
    <property type="match status" value="1"/>
</dbReference>
<evidence type="ECO:0000313" key="3">
    <source>
        <dbReference type="Proteomes" id="UP000094336"/>
    </source>
</evidence>
<comment type="cofactor">
    <cofactor evidence="1">
        <name>Mg(2+)</name>
        <dbReference type="ChEBI" id="CHEBI:18420"/>
    </cofactor>
</comment>
<dbReference type="AlphaFoldDB" id="A0A1E3QSI3"/>
<evidence type="ECO:0008006" key="4">
    <source>
        <dbReference type="Google" id="ProtNLM"/>
    </source>
</evidence>
<keyword evidence="1" id="KW-0479">Metal-binding</keyword>